<evidence type="ECO:0000256" key="6">
    <source>
        <dbReference type="ARBA" id="ARBA00023014"/>
    </source>
</evidence>
<comment type="cofactor">
    <cofactor evidence="10">
        <name>[2Fe-2S] cluster</name>
        <dbReference type="ChEBI" id="CHEBI:190135"/>
    </cofactor>
    <text evidence="10">Binds 1 [2Fe-2S] cluster.</text>
</comment>
<dbReference type="Proteomes" id="UP000293550">
    <property type="component" value="Unassembled WGS sequence"/>
</dbReference>
<dbReference type="EMBL" id="SCFB01000004">
    <property type="protein sequence ID" value="RZI46456.1"/>
    <property type="molecule type" value="Genomic_DNA"/>
</dbReference>
<keyword evidence="3 10" id="KW-0479">Metal-binding</keyword>
<keyword evidence="4" id="KW-1278">Translocase</keyword>
<dbReference type="PIRSF" id="PIRSF000216">
    <property type="entry name" value="NADH_DH_24kDa"/>
    <property type="match status" value="1"/>
</dbReference>
<evidence type="ECO:0000256" key="8">
    <source>
        <dbReference type="ARBA" id="ARBA00034078"/>
    </source>
</evidence>
<feature type="binding site" evidence="10">
    <location>
        <position position="98"/>
    </location>
    <ligand>
        <name>[2Fe-2S] cluster</name>
        <dbReference type="ChEBI" id="CHEBI:190135"/>
    </ligand>
</feature>
<keyword evidence="11" id="KW-0560">Oxidoreductase</keyword>
<dbReference type="GO" id="GO:0022890">
    <property type="term" value="F:inorganic cation transmembrane transporter activity"/>
    <property type="evidence" value="ECO:0007669"/>
    <property type="project" value="UniProtKB-ARBA"/>
</dbReference>
<dbReference type="GO" id="GO:0008324">
    <property type="term" value="F:monoatomic cation transmembrane transporter activity"/>
    <property type="evidence" value="ECO:0007669"/>
    <property type="project" value="UniProtKB-ARBA"/>
</dbReference>
<dbReference type="GO" id="GO:0031090">
    <property type="term" value="C:organelle membrane"/>
    <property type="evidence" value="ECO:0007669"/>
    <property type="project" value="UniProtKB-ARBA"/>
</dbReference>
<dbReference type="PANTHER" id="PTHR10371:SF3">
    <property type="entry name" value="NADH DEHYDROGENASE [UBIQUINONE] FLAVOPROTEIN 2, MITOCHONDRIAL"/>
    <property type="match status" value="1"/>
</dbReference>
<evidence type="ECO:0000256" key="10">
    <source>
        <dbReference type="PIRSR" id="PIRSR000216-1"/>
    </source>
</evidence>
<feature type="binding site" evidence="10">
    <location>
        <position position="93"/>
    </location>
    <ligand>
        <name>[2Fe-2S] cluster</name>
        <dbReference type="ChEBI" id="CHEBI:190135"/>
    </ligand>
</feature>
<evidence type="ECO:0000313" key="12">
    <source>
        <dbReference type="Proteomes" id="UP000293550"/>
    </source>
</evidence>
<organism evidence="11 12">
    <name type="scientific">Candidatus Finniella inopinata</name>
    <dbReference type="NCBI Taxonomy" id="1696036"/>
    <lineage>
        <taxon>Bacteria</taxon>
        <taxon>Pseudomonadati</taxon>
        <taxon>Pseudomonadota</taxon>
        <taxon>Alphaproteobacteria</taxon>
        <taxon>Holosporales</taxon>
        <taxon>Candidatus Paracaedibacteraceae</taxon>
        <taxon>Candidatus Finniella</taxon>
    </lineage>
</organism>
<feature type="binding site" evidence="10">
    <location>
        <position position="134"/>
    </location>
    <ligand>
        <name>[2Fe-2S] cluster</name>
        <dbReference type="ChEBI" id="CHEBI:190135"/>
    </ligand>
</feature>
<keyword evidence="7" id="KW-0520">NAD</keyword>
<accession>A0A4Q7DNJ3</accession>
<evidence type="ECO:0000256" key="4">
    <source>
        <dbReference type="ARBA" id="ARBA00022967"/>
    </source>
</evidence>
<comment type="cofactor">
    <cofactor evidence="8">
        <name>[2Fe-2S] cluster</name>
        <dbReference type="ChEBI" id="CHEBI:190135"/>
    </cofactor>
</comment>
<dbReference type="Pfam" id="PF01257">
    <property type="entry name" value="2Fe-2S_thioredx"/>
    <property type="match status" value="1"/>
</dbReference>
<comment type="catalytic activity">
    <reaction evidence="9">
        <text>a quinone + NADH + 5 H(+)(in) = a quinol + NAD(+) + 4 H(+)(out)</text>
        <dbReference type="Rhea" id="RHEA:57888"/>
        <dbReference type="ChEBI" id="CHEBI:15378"/>
        <dbReference type="ChEBI" id="CHEBI:24646"/>
        <dbReference type="ChEBI" id="CHEBI:57540"/>
        <dbReference type="ChEBI" id="CHEBI:57945"/>
        <dbReference type="ChEBI" id="CHEBI:132124"/>
    </reaction>
</comment>
<dbReference type="GO" id="GO:0003954">
    <property type="term" value="F:NADH dehydrogenase activity"/>
    <property type="evidence" value="ECO:0007669"/>
    <property type="project" value="TreeGrafter"/>
</dbReference>
<dbReference type="PANTHER" id="PTHR10371">
    <property type="entry name" value="NADH DEHYDROGENASE UBIQUINONE FLAVOPROTEIN 2, MITOCHONDRIAL"/>
    <property type="match status" value="1"/>
</dbReference>
<dbReference type="FunFam" id="3.40.30.10:FF:000022">
    <property type="entry name" value="NADH dehydrogenase flavoprotein 2, mitochondrial"/>
    <property type="match status" value="1"/>
</dbReference>
<proteinExistence type="inferred from homology"/>
<evidence type="ECO:0000256" key="2">
    <source>
        <dbReference type="ARBA" id="ARBA00022714"/>
    </source>
</evidence>
<gene>
    <name evidence="11" type="primary">nuoE</name>
    <name evidence="11" type="ORF">EQU50_02410</name>
</gene>
<dbReference type="FunFam" id="1.10.10.1590:FF:000001">
    <property type="entry name" value="NADH-quinone oxidoreductase subunit E"/>
    <property type="match status" value="1"/>
</dbReference>
<name>A0A4Q7DNJ3_9PROT</name>
<dbReference type="NCBIfam" id="TIGR01958">
    <property type="entry name" value="nuoE_fam"/>
    <property type="match status" value="1"/>
</dbReference>
<dbReference type="InterPro" id="IPR036249">
    <property type="entry name" value="Thioredoxin-like_sf"/>
</dbReference>
<dbReference type="NCBIfam" id="NF005725">
    <property type="entry name" value="PRK07539.1-5"/>
    <property type="match status" value="1"/>
</dbReference>
<dbReference type="GO" id="GO:0022804">
    <property type="term" value="F:active transmembrane transporter activity"/>
    <property type="evidence" value="ECO:0007669"/>
    <property type="project" value="UniProtKB-ARBA"/>
</dbReference>
<dbReference type="OrthoDB" id="9807941at2"/>
<dbReference type="GO" id="GO:0051537">
    <property type="term" value="F:2 iron, 2 sulfur cluster binding"/>
    <property type="evidence" value="ECO:0007669"/>
    <property type="project" value="UniProtKB-KW"/>
</dbReference>
<feature type="binding site" evidence="10">
    <location>
        <position position="138"/>
    </location>
    <ligand>
        <name>[2Fe-2S] cluster</name>
        <dbReference type="ChEBI" id="CHEBI:190135"/>
    </ligand>
</feature>
<evidence type="ECO:0000313" key="11">
    <source>
        <dbReference type="EMBL" id="RZI46456.1"/>
    </source>
</evidence>
<dbReference type="Gene3D" id="1.10.10.1590">
    <property type="entry name" value="NADH-quinone oxidoreductase subunit E"/>
    <property type="match status" value="1"/>
</dbReference>
<dbReference type="GO" id="GO:1902494">
    <property type="term" value="C:catalytic complex"/>
    <property type="evidence" value="ECO:0007669"/>
    <property type="project" value="UniProtKB-ARBA"/>
</dbReference>
<evidence type="ECO:0000256" key="7">
    <source>
        <dbReference type="ARBA" id="ARBA00023027"/>
    </source>
</evidence>
<keyword evidence="5 10" id="KW-0408">Iron</keyword>
<keyword evidence="12" id="KW-1185">Reference proteome</keyword>
<dbReference type="GO" id="GO:0098662">
    <property type="term" value="P:inorganic cation transmembrane transport"/>
    <property type="evidence" value="ECO:0007669"/>
    <property type="project" value="UniProtKB-ARBA"/>
</dbReference>
<comment type="caution">
    <text evidence="11">The sequence shown here is derived from an EMBL/GenBank/DDBJ whole genome shotgun (WGS) entry which is preliminary data.</text>
</comment>
<dbReference type="EC" id="1.6.5.11" evidence="11"/>
<dbReference type="GO" id="GO:0031967">
    <property type="term" value="C:organelle envelope"/>
    <property type="evidence" value="ECO:0007669"/>
    <property type="project" value="UniProtKB-ARBA"/>
</dbReference>
<dbReference type="InterPro" id="IPR042128">
    <property type="entry name" value="NuoE_dom"/>
</dbReference>
<dbReference type="CDD" id="cd03064">
    <property type="entry name" value="TRX_Fd_NuoE"/>
    <property type="match status" value="1"/>
</dbReference>
<evidence type="ECO:0000256" key="5">
    <source>
        <dbReference type="ARBA" id="ARBA00023004"/>
    </source>
</evidence>
<evidence type="ECO:0000256" key="3">
    <source>
        <dbReference type="ARBA" id="ARBA00022723"/>
    </source>
</evidence>
<dbReference type="GO" id="GO:0046872">
    <property type="term" value="F:metal ion binding"/>
    <property type="evidence" value="ECO:0007669"/>
    <property type="project" value="UniProtKB-KW"/>
</dbReference>
<dbReference type="Gene3D" id="3.40.30.10">
    <property type="entry name" value="Glutaredoxin"/>
    <property type="match status" value="1"/>
</dbReference>
<evidence type="ECO:0000256" key="9">
    <source>
        <dbReference type="ARBA" id="ARBA00047712"/>
    </source>
</evidence>
<protein>
    <submittedName>
        <fullName evidence="11">NADH-quinone oxidoreductase subunit NuoE</fullName>
        <ecNumber evidence="11">1.6.5.11</ecNumber>
    </submittedName>
</protein>
<dbReference type="InterPro" id="IPR002023">
    <property type="entry name" value="NuoE-like"/>
</dbReference>
<dbReference type="SUPFAM" id="SSF52833">
    <property type="entry name" value="Thioredoxin-like"/>
    <property type="match status" value="1"/>
</dbReference>
<keyword evidence="2 10" id="KW-0001">2Fe-2S</keyword>
<comment type="similarity">
    <text evidence="1">Belongs to the complex I 24 kDa subunit family.</text>
</comment>
<dbReference type="AlphaFoldDB" id="A0A4Q7DNJ3"/>
<dbReference type="GO" id="GO:0098796">
    <property type="term" value="C:membrane protein complex"/>
    <property type="evidence" value="ECO:0007669"/>
    <property type="project" value="UniProtKB-ARBA"/>
</dbReference>
<reference evidence="11 12" key="1">
    <citation type="submission" date="2018-10" db="EMBL/GenBank/DDBJ databases">
        <title>An updated phylogeny of the Alphaproteobacteria reveals that the parasitic Rickettsiales and Holosporales have independent origins.</title>
        <authorList>
            <person name="Munoz-Gomez S.A."/>
            <person name="Hess S."/>
            <person name="Burger G."/>
            <person name="Lang B.F."/>
            <person name="Susko E."/>
            <person name="Slamovits C.H."/>
            <person name="Roger A.J."/>
        </authorList>
    </citation>
    <scope>NUCLEOTIDE SEQUENCE [LARGE SCALE GENOMIC DNA]</scope>
    <source>
        <strain evidence="11">HOLO01</strain>
    </source>
</reference>
<evidence type="ECO:0000256" key="1">
    <source>
        <dbReference type="ARBA" id="ARBA00010643"/>
    </source>
</evidence>
<dbReference type="InterPro" id="IPR041921">
    <property type="entry name" value="NuoE_N"/>
</dbReference>
<sequence>MTTLKVDAPFCFNVENQEKADVCLSQYPAAHKQSALVPLLDLAQNQCGGWLPQPAIEAVGALVGIPFLKALEVASFYSMFHLKPIGNYHVQICGTTPCWLSGSDDLHQICKKHLGIDNGEITPDGKFTLSEIECLGACVNAPVVQINEVRYENITPYRLIEILKKLETENTNAGSKEC</sequence>
<keyword evidence="6 10" id="KW-0411">Iron-sulfur</keyword>
<dbReference type="PROSITE" id="PS01099">
    <property type="entry name" value="COMPLEX1_24K"/>
    <property type="match status" value="1"/>
</dbReference>
<dbReference type="RefSeq" id="WP_130153560.1">
    <property type="nucleotide sequence ID" value="NZ_SCFB01000004.1"/>
</dbReference>